<reference evidence="5 6" key="1">
    <citation type="submission" date="2019-01" db="EMBL/GenBank/DDBJ databases">
        <title>Agromyces.</title>
        <authorList>
            <person name="Li J."/>
        </authorList>
    </citation>
    <scope>NUCLEOTIDE SEQUENCE [LARGE SCALE GENOMIC DNA]</scope>
    <source>
        <strain evidence="5 6">DSM 23870</strain>
    </source>
</reference>
<dbReference type="GO" id="GO:0016780">
    <property type="term" value="F:phosphotransferase activity, for other substituted phosphate groups"/>
    <property type="evidence" value="ECO:0007669"/>
    <property type="project" value="InterPro"/>
</dbReference>
<evidence type="ECO:0000313" key="5">
    <source>
        <dbReference type="EMBL" id="RXZ85167.1"/>
    </source>
</evidence>
<gene>
    <name evidence="4" type="ORF">BJ972_002942</name>
    <name evidence="5" type="ORF">ESP50_16705</name>
</gene>
<dbReference type="OrthoDB" id="7390033at2"/>
<dbReference type="InterPro" id="IPR043130">
    <property type="entry name" value="CDP-OH_PTrfase_TM_dom"/>
</dbReference>
<keyword evidence="1 2" id="KW-0808">Transferase</keyword>
<feature type="transmembrane region" description="Helical" evidence="3">
    <location>
        <begin position="227"/>
        <end position="248"/>
    </location>
</feature>
<dbReference type="RefSeq" id="WP_129177067.1">
    <property type="nucleotide sequence ID" value="NZ_JACCBI010000001.1"/>
</dbReference>
<keyword evidence="3" id="KW-0472">Membrane</keyword>
<dbReference type="GO" id="GO:0016020">
    <property type="term" value="C:membrane"/>
    <property type="evidence" value="ECO:0007669"/>
    <property type="project" value="InterPro"/>
</dbReference>
<dbReference type="Pfam" id="PF01066">
    <property type="entry name" value="CDP-OH_P_transf"/>
    <property type="match status" value="1"/>
</dbReference>
<organism evidence="5 6">
    <name type="scientific">Agromyces atrinae</name>
    <dbReference type="NCBI Taxonomy" id="592376"/>
    <lineage>
        <taxon>Bacteria</taxon>
        <taxon>Bacillati</taxon>
        <taxon>Actinomycetota</taxon>
        <taxon>Actinomycetes</taxon>
        <taxon>Micrococcales</taxon>
        <taxon>Microbacteriaceae</taxon>
        <taxon>Agromyces</taxon>
    </lineage>
</organism>
<evidence type="ECO:0000256" key="2">
    <source>
        <dbReference type="RuleBase" id="RU003750"/>
    </source>
</evidence>
<protein>
    <submittedName>
        <fullName evidence="5">CDP-alcohol phosphatidyltransferase family protein</fullName>
    </submittedName>
    <submittedName>
        <fullName evidence="4">Phosphatidylglycerophosphate synthase</fullName>
    </submittedName>
</protein>
<dbReference type="Proteomes" id="UP000581087">
    <property type="component" value="Unassembled WGS sequence"/>
</dbReference>
<sequence>MTTSSIAIDQQHRERERYRDVVARLASAQKKAAPGSPAYSVYVNRRAGRYIAAAAYLAGLRPNGVTAISALFTFSGIAVLAFVPSGVATGIAVWLLLAIGYAFDSADGQVARLLGGGSAAGEWLDHVVDCLKIVSLHLAVLFWAVRTLGVDSPWLLVPLGFTIVNTVSFFAMILNDQLKTTHALRHGASPTPVRSASTLRSLIVLPTDFGVLCLSFVLLGFTSAFTLVYALLFVASLGHLLLASASWFRAMKRLDTPLPTQ</sequence>
<feature type="transmembrane region" description="Helical" evidence="3">
    <location>
        <begin position="78"/>
        <end position="103"/>
    </location>
</feature>
<accession>A0A4Q2M209</accession>
<feature type="transmembrane region" description="Helical" evidence="3">
    <location>
        <begin position="155"/>
        <end position="175"/>
    </location>
</feature>
<dbReference type="InterPro" id="IPR000462">
    <property type="entry name" value="CDP-OH_P_trans"/>
</dbReference>
<evidence type="ECO:0000256" key="3">
    <source>
        <dbReference type="SAM" id="Phobius"/>
    </source>
</evidence>
<keyword evidence="3" id="KW-1133">Transmembrane helix</keyword>
<dbReference type="GO" id="GO:0008654">
    <property type="term" value="P:phospholipid biosynthetic process"/>
    <property type="evidence" value="ECO:0007669"/>
    <property type="project" value="InterPro"/>
</dbReference>
<dbReference type="PROSITE" id="PS00379">
    <property type="entry name" value="CDP_ALCOHOL_P_TRANSF"/>
    <property type="match status" value="1"/>
</dbReference>
<dbReference type="Proteomes" id="UP000292686">
    <property type="component" value="Unassembled WGS sequence"/>
</dbReference>
<name>A0A4Q2M209_9MICO</name>
<comment type="caution">
    <text evidence="5">The sequence shown here is derived from an EMBL/GenBank/DDBJ whole genome shotgun (WGS) entry which is preliminary data.</text>
</comment>
<evidence type="ECO:0000256" key="1">
    <source>
        <dbReference type="ARBA" id="ARBA00022679"/>
    </source>
</evidence>
<evidence type="ECO:0000313" key="7">
    <source>
        <dbReference type="Proteomes" id="UP000581087"/>
    </source>
</evidence>
<dbReference type="InterPro" id="IPR048254">
    <property type="entry name" value="CDP_ALCOHOL_P_TRANSF_CS"/>
</dbReference>
<dbReference type="Gene3D" id="1.20.120.1760">
    <property type="match status" value="1"/>
</dbReference>
<proteinExistence type="inferred from homology"/>
<dbReference type="EMBL" id="SDPM01000012">
    <property type="protein sequence ID" value="RXZ85167.1"/>
    <property type="molecule type" value="Genomic_DNA"/>
</dbReference>
<evidence type="ECO:0000313" key="4">
    <source>
        <dbReference type="EMBL" id="NYD68423.1"/>
    </source>
</evidence>
<feature type="transmembrane region" description="Helical" evidence="3">
    <location>
        <begin position="50"/>
        <end position="72"/>
    </location>
</feature>
<comment type="similarity">
    <text evidence="2">Belongs to the CDP-alcohol phosphatidyltransferase class-I family.</text>
</comment>
<keyword evidence="6" id="KW-1185">Reference proteome</keyword>
<dbReference type="EMBL" id="JACCBI010000001">
    <property type="protein sequence ID" value="NYD68423.1"/>
    <property type="molecule type" value="Genomic_DNA"/>
</dbReference>
<reference evidence="4 7" key="2">
    <citation type="submission" date="2020-07" db="EMBL/GenBank/DDBJ databases">
        <title>Sequencing the genomes of 1000 actinobacteria strains.</title>
        <authorList>
            <person name="Klenk H.-P."/>
        </authorList>
    </citation>
    <scope>NUCLEOTIDE SEQUENCE [LARGE SCALE GENOMIC DNA]</scope>
    <source>
        <strain evidence="4 7">DSM 23870</strain>
    </source>
</reference>
<keyword evidence="3" id="KW-0812">Transmembrane</keyword>
<evidence type="ECO:0000313" key="6">
    <source>
        <dbReference type="Proteomes" id="UP000292686"/>
    </source>
</evidence>
<dbReference type="AlphaFoldDB" id="A0A4Q2M209"/>